<comment type="caution">
    <text evidence="1">The sequence shown here is derived from an EMBL/GenBank/DDBJ whole genome shotgun (WGS) entry which is preliminary data.</text>
</comment>
<sequence>MISDTQEFDGMSKWDCDKLPLRATSLRLISSHKTYIMIETRECVIPYPPIMINVHTDAYIPSLPFSNPRSSNLYHNCQIRPVHLLVIHVWVVRYDSIGR</sequence>
<name>A0A5N6K947_MONLA</name>
<evidence type="ECO:0000313" key="2">
    <source>
        <dbReference type="Proteomes" id="UP000326757"/>
    </source>
</evidence>
<dbReference type="AlphaFoldDB" id="A0A5N6K947"/>
<organism evidence="1 2">
    <name type="scientific">Monilinia laxa</name>
    <name type="common">Brown rot fungus</name>
    <name type="synonym">Sclerotinia laxa</name>
    <dbReference type="NCBI Taxonomy" id="61186"/>
    <lineage>
        <taxon>Eukaryota</taxon>
        <taxon>Fungi</taxon>
        <taxon>Dikarya</taxon>
        <taxon>Ascomycota</taxon>
        <taxon>Pezizomycotina</taxon>
        <taxon>Leotiomycetes</taxon>
        <taxon>Helotiales</taxon>
        <taxon>Sclerotiniaceae</taxon>
        <taxon>Monilinia</taxon>
    </lineage>
</organism>
<dbReference type="EMBL" id="VIGI01000006">
    <property type="protein sequence ID" value="KAB8299295.1"/>
    <property type="molecule type" value="Genomic_DNA"/>
</dbReference>
<gene>
    <name evidence="1" type="ORF">EYC80_001372</name>
</gene>
<protein>
    <submittedName>
        <fullName evidence="1">Uncharacterized protein</fullName>
    </submittedName>
</protein>
<accession>A0A5N6K947</accession>
<keyword evidence="2" id="KW-1185">Reference proteome</keyword>
<reference evidence="1 2" key="1">
    <citation type="submission" date="2019-06" db="EMBL/GenBank/DDBJ databases">
        <title>Genome Sequence of the Brown Rot Fungal Pathogen Monilinia laxa.</title>
        <authorList>
            <person name="De Miccolis Angelini R.M."/>
            <person name="Landi L."/>
            <person name="Abate D."/>
            <person name="Pollastro S."/>
            <person name="Romanazzi G."/>
            <person name="Faretra F."/>
        </authorList>
    </citation>
    <scope>NUCLEOTIDE SEQUENCE [LARGE SCALE GENOMIC DNA]</scope>
    <source>
        <strain evidence="1 2">Mlax316</strain>
    </source>
</reference>
<dbReference type="Proteomes" id="UP000326757">
    <property type="component" value="Unassembled WGS sequence"/>
</dbReference>
<proteinExistence type="predicted"/>
<evidence type="ECO:0000313" key="1">
    <source>
        <dbReference type="EMBL" id="KAB8299295.1"/>
    </source>
</evidence>